<keyword evidence="11 14" id="KW-0472">Membrane</keyword>
<dbReference type="PROSITE" id="PS52016">
    <property type="entry name" value="TONB_DEPENDENT_REC_3"/>
    <property type="match status" value="1"/>
</dbReference>
<evidence type="ECO:0000256" key="9">
    <source>
        <dbReference type="ARBA" id="ARBA00023065"/>
    </source>
</evidence>
<comment type="similarity">
    <text evidence="2 14 15">Belongs to the TonB-dependent receptor family.</text>
</comment>
<keyword evidence="13 14" id="KW-0998">Cell outer membrane</keyword>
<accession>A0ABU1I716</accession>
<keyword evidence="4 14" id="KW-1134">Transmembrane beta strand</keyword>
<evidence type="ECO:0000256" key="12">
    <source>
        <dbReference type="ARBA" id="ARBA00023170"/>
    </source>
</evidence>
<evidence type="ECO:0000256" key="1">
    <source>
        <dbReference type="ARBA" id="ARBA00004571"/>
    </source>
</evidence>
<dbReference type="InterPro" id="IPR039426">
    <property type="entry name" value="TonB-dep_rcpt-like"/>
</dbReference>
<keyword evidence="6 14" id="KW-0812">Transmembrane</keyword>
<dbReference type="SUPFAM" id="SSF56935">
    <property type="entry name" value="Porins"/>
    <property type="match status" value="1"/>
</dbReference>
<reference evidence="17 18" key="1">
    <citation type="submission" date="2023-08" db="EMBL/GenBank/DDBJ databases">
        <title>Functional and genomic diversity of the sorghum phyllosphere microbiome.</title>
        <authorList>
            <person name="Shade A."/>
        </authorList>
    </citation>
    <scope>NUCLEOTIDE SEQUENCE [LARGE SCALE GENOMIC DNA]</scope>
    <source>
        <strain evidence="17 18">SORGH_AS_0335</strain>
    </source>
</reference>
<sequence>MPTHHRPRPARRFASSALPAARHRALARAVQWTLAAGAATALSMAGTAAHAQTGQQHSYDIPSGPLDAALRSAAAQAGVALTFTPEQTVGQISRGLSGSYTVDGAFGALLAGTEWQAVRQGNGGWALRRVAQAGPSGIATLAPVTVTAQAEPAGGEGPVKGYAVSRATATKLGSTLMETPRSISIVSQEQIKTQAPKSIEQALSYTAGVSTEVTGADLRMTGAIIRGFSDGSSYYKDGLRQFSAGTYGSWNDEIDELDSIEVVKGPASVLFGQGRPGGVINVVSKKPEADHVNSVGISYGRYQRAQLTADLGGALSENGDVLYRLNLKGRDSDGRTVGSRDDRISIAPSLRWNLSGQTQLTVLGTYSRERGTPKSWWPSLFTYPQIKNVSPKLTAGDPAFDRFDRDTQSLGYEFKHQTDSGWQLMQNLRYSKIDIDYRHIYAMDVLEDGHNVSRANLAQLTKGTTLAIDNRAQKDLRWGEVQHRLALGLDHNKYKERGGLGFGWDVPNLDLDAPRYGQSIAVPELEDSNSDLRQTGIYTLNQLQWNGWIANLSLRHDTARTTQNSTTQPRMSDSATTGTAGVLYQFDSGWAPYASYATSFDPTTGLAYDGSAFQPRRGKQYEVGVKYQPPGSSTLITASVFDLRQTNVITQDPDRPRFSVQTGEVRSTGVELDARVGLTRELSSLASYTWLDPRTTQSTRPAEVGRQTMQTTRHMANVWLDYRPRALPGVMVAGGVRYKGRSPYNVAANGSLNVNDAVTVADLSLAYEVPKYRIALTINNLFNKTYYAGIFRGVDREANVSFKYYW</sequence>
<feature type="domain" description="Secretin/TonB short N-terminal" evidence="16">
    <location>
        <begin position="79"/>
        <end position="130"/>
    </location>
</feature>
<evidence type="ECO:0000259" key="16">
    <source>
        <dbReference type="SMART" id="SM00965"/>
    </source>
</evidence>
<keyword evidence="9" id="KW-0406">Ion transport</keyword>
<dbReference type="InterPro" id="IPR012910">
    <property type="entry name" value="Plug_dom"/>
</dbReference>
<dbReference type="NCBIfam" id="TIGR01783">
    <property type="entry name" value="TonB-siderophor"/>
    <property type="match status" value="1"/>
</dbReference>
<dbReference type="Proteomes" id="UP001267710">
    <property type="component" value="Unassembled WGS sequence"/>
</dbReference>
<comment type="subcellular location">
    <subcellularLocation>
        <location evidence="1 14">Cell outer membrane</location>
        <topology evidence="1 14">Multi-pass membrane protein</topology>
    </subcellularLocation>
</comment>
<dbReference type="InterPro" id="IPR037066">
    <property type="entry name" value="Plug_dom_sf"/>
</dbReference>
<keyword evidence="3 14" id="KW-0813">Transport</keyword>
<evidence type="ECO:0000256" key="3">
    <source>
        <dbReference type="ARBA" id="ARBA00022448"/>
    </source>
</evidence>
<evidence type="ECO:0000256" key="5">
    <source>
        <dbReference type="ARBA" id="ARBA00022496"/>
    </source>
</evidence>
<dbReference type="InterPro" id="IPR010105">
    <property type="entry name" value="TonB_sidphr_rcpt"/>
</dbReference>
<protein>
    <submittedName>
        <fullName evidence="17">Iron complex outermembrane receptor protein</fullName>
    </submittedName>
</protein>
<evidence type="ECO:0000256" key="8">
    <source>
        <dbReference type="ARBA" id="ARBA00023004"/>
    </source>
</evidence>
<evidence type="ECO:0000256" key="13">
    <source>
        <dbReference type="ARBA" id="ARBA00023237"/>
    </source>
</evidence>
<dbReference type="Gene3D" id="2.170.130.10">
    <property type="entry name" value="TonB-dependent receptor, plug domain"/>
    <property type="match status" value="1"/>
</dbReference>
<evidence type="ECO:0000256" key="4">
    <source>
        <dbReference type="ARBA" id="ARBA00022452"/>
    </source>
</evidence>
<evidence type="ECO:0000313" key="17">
    <source>
        <dbReference type="EMBL" id="MDR6213007.1"/>
    </source>
</evidence>
<keyword evidence="5" id="KW-0410">Iron transport</keyword>
<evidence type="ECO:0000256" key="11">
    <source>
        <dbReference type="ARBA" id="ARBA00023136"/>
    </source>
</evidence>
<dbReference type="InterPro" id="IPR011662">
    <property type="entry name" value="Secretin/TonB_short_N"/>
</dbReference>
<name>A0ABU1I716_9BURK</name>
<keyword evidence="12 17" id="KW-0675">Receptor</keyword>
<evidence type="ECO:0000256" key="15">
    <source>
        <dbReference type="RuleBase" id="RU003357"/>
    </source>
</evidence>
<keyword evidence="8" id="KW-0408">Iron</keyword>
<dbReference type="Pfam" id="PF07715">
    <property type="entry name" value="Plug"/>
    <property type="match status" value="1"/>
</dbReference>
<evidence type="ECO:0000256" key="10">
    <source>
        <dbReference type="ARBA" id="ARBA00023077"/>
    </source>
</evidence>
<proteinExistence type="inferred from homology"/>
<evidence type="ECO:0000313" key="18">
    <source>
        <dbReference type="Proteomes" id="UP001267710"/>
    </source>
</evidence>
<evidence type="ECO:0000256" key="2">
    <source>
        <dbReference type="ARBA" id="ARBA00009810"/>
    </source>
</evidence>
<dbReference type="Gene3D" id="3.55.50.30">
    <property type="match status" value="1"/>
</dbReference>
<organism evidence="17 18">
    <name type="scientific">Paracidovorax wautersii</name>
    <dbReference type="NCBI Taxonomy" id="1177982"/>
    <lineage>
        <taxon>Bacteria</taxon>
        <taxon>Pseudomonadati</taxon>
        <taxon>Pseudomonadota</taxon>
        <taxon>Betaproteobacteria</taxon>
        <taxon>Burkholderiales</taxon>
        <taxon>Comamonadaceae</taxon>
        <taxon>Paracidovorax</taxon>
    </lineage>
</organism>
<gene>
    <name evidence="17" type="ORF">QE399_000696</name>
</gene>
<keyword evidence="7" id="KW-0732">Signal</keyword>
<evidence type="ECO:0000256" key="6">
    <source>
        <dbReference type="ARBA" id="ARBA00022692"/>
    </source>
</evidence>
<comment type="caution">
    <text evidence="17">The sequence shown here is derived from an EMBL/GenBank/DDBJ whole genome shotgun (WGS) entry which is preliminary data.</text>
</comment>
<keyword evidence="18" id="KW-1185">Reference proteome</keyword>
<dbReference type="PANTHER" id="PTHR32552">
    <property type="entry name" value="FERRICHROME IRON RECEPTOR-RELATED"/>
    <property type="match status" value="1"/>
</dbReference>
<evidence type="ECO:0000256" key="7">
    <source>
        <dbReference type="ARBA" id="ARBA00022729"/>
    </source>
</evidence>
<dbReference type="InterPro" id="IPR036942">
    <property type="entry name" value="Beta-barrel_TonB_sf"/>
</dbReference>
<dbReference type="SMART" id="SM00965">
    <property type="entry name" value="STN"/>
    <property type="match status" value="1"/>
</dbReference>
<dbReference type="EMBL" id="JAVIZX010000001">
    <property type="protein sequence ID" value="MDR6213007.1"/>
    <property type="molecule type" value="Genomic_DNA"/>
</dbReference>
<dbReference type="Gene3D" id="2.40.170.20">
    <property type="entry name" value="TonB-dependent receptor, beta-barrel domain"/>
    <property type="match status" value="1"/>
</dbReference>
<dbReference type="PANTHER" id="PTHR32552:SF68">
    <property type="entry name" value="FERRICHROME OUTER MEMBRANE TRANSPORTER_PHAGE RECEPTOR"/>
    <property type="match status" value="1"/>
</dbReference>
<keyword evidence="10 15" id="KW-0798">TonB box</keyword>
<evidence type="ECO:0000256" key="14">
    <source>
        <dbReference type="PROSITE-ProRule" id="PRU01360"/>
    </source>
</evidence>
<dbReference type="InterPro" id="IPR000531">
    <property type="entry name" value="Beta-barrel_TonB"/>
</dbReference>
<dbReference type="CDD" id="cd01347">
    <property type="entry name" value="ligand_gated_channel"/>
    <property type="match status" value="1"/>
</dbReference>
<dbReference type="Pfam" id="PF00593">
    <property type="entry name" value="TonB_dep_Rec_b-barrel"/>
    <property type="match status" value="1"/>
</dbReference>